<sequence length="192" mass="20537">MWTVPNALSLLRLLLVPVFLALIVQGSDVAALVVLVIASLTDLADGWIARRFGQVTRLGQLLDPAADRLYILAALIGFAVRGLVPWWIFVVIVGRDVMLIVLGVILARHGYGPPAVHRLGKIATFALFCGVPLMLLAVAVPATAAIAEPVGWAVTLWGAFLYWWSGIVYAVETARSIRIPVGGSSSVSDTLE</sequence>
<evidence type="ECO:0000256" key="4">
    <source>
        <dbReference type="ARBA" id="ARBA00022679"/>
    </source>
</evidence>
<dbReference type="InterPro" id="IPR043130">
    <property type="entry name" value="CDP-OH_PTrfase_TM_dom"/>
</dbReference>
<feature type="transmembrane region" description="Helical" evidence="12">
    <location>
        <begin position="61"/>
        <end position="80"/>
    </location>
</feature>
<dbReference type="AlphaFoldDB" id="A0A6I4NYV6"/>
<name>A0A6I4NYV6_9MICO</name>
<dbReference type="InterPro" id="IPR048254">
    <property type="entry name" value="CDP_ALCOHOL_P_TRANSF_CS"/>
</dbReference>
<dbReference type="UniPathway" id="UPA00085"/>
<evidence type="ECO:0000256" key="8">
    <source>
        <dbReference type="ARBA" id="ARBA00023136"/>
    </source>
</evidence>
<dbReference type="EMBL" id="WSTA01000025">
    <property type="protein sequence ID" value="MWB98382.1"/>
    <property type="molecule type" value="Genomic_DNA"/>
</dbReference>
<evidence type="ECO:0000256" key="5">
    <source>
        <dbReference type="ARBA" id="ARBA00022692"/>
    </source>
</evidence>
<dbReference type="InterPro" id="IPR004570">
    <property type="entry name" value="Phosphatidylglycerol_P_synth"/>
</dbReference>
<dbReference type="GO" id="GO:0016020">
    <property type="term" value="C:membrane"/>
    <property type="evidence" value="ECO:0007669"/>
    <property type="project" value="UniProtKB-SubCell"/>
</dbReference>
<keyword evidence="7" id="KW-0443">Lipid metabolism</keyword>
<dbReference type="Gene3D" id="1.20.120.1760">
    <property type="match status" value="1"/>
</dbReference>
<evidence type="ECO:0000313" key="14">
    <source>
        <dbReference type="Proteomes" id="UP000438182"/>
    </source>
</evidence>
<keyword evidence="4 11" id="KW-0808">Transferase</keyword>
<dbReference type="PANTHER" id="PTHR14269">
    <property type="entry name" value="CDP-DIACYLGLYCEROL--GLYCEROL-3-PHOSPHATE 3-PHOSPHATIDYLTRANSFERASE-RELATED"/>
    <property type="match status" value="1"/>
</dbReference>
<comment type="similarity">
    <text evidence="2 11">Belongs to the CDP-alcohol phosphatidyltransferase class-I family.</text>
</comment>
<evidence type="ECO:0000256" key="12">
    <source>
        <dbReference type="SAM" id="Phobius"/>
    </source>
</evidence>
<dbReference type="GO" id="GO:0008444">
    <property type="term" value="F:CDP-diacylglycerol-glycerol-3-phosphate 3-phosphatidyltransferase activity"/>
    <property type="evidence" value="ECO:0007669"/>
    <property type="project" value="InterPro"/>
</dbReference>
<evidence type="ECO:0000256" key="6">
    <source>
        <dbReference type="ARBA" id="ARBA00022989"/>
    </source>
</evidence>
<dbReference type="PIRSF" id="PIRSF000847">
    <property type="entry name" value="Phos_ph_gly_syn"/>
    <property type="match status" value="1"/>
</dbReference>
<comment type="caution">
    <text evidence="13">The sequence shown here is derived from an EMBL/GenBank/DDBJ whole genome shotgun (WGS) entry which is preliminary data.</text>
</comment>
<evidence type="ECO:0000256" key="2">
    <source>
        <dbReference type="ARBA" id="ARBA00010441"/>
    </source>
</evidence>
<keyword evidence="5 12" id="KW-0812">Transmembrane</keyword>
<evidence type="ECO:0000313" key="13">
    <source>
        <dbReference type="EMBL" id="MWB98382.1"/>
    </source>
</evidence>
<proteinExistence type="inferred from homology"/>
<evidence type="ECO:0000256" key="1">
    <source>
        <dbReference type="ARBA" id="ARBA00004141"/>
    </source>
</evidence>
<evidence type="ECO:0000256" key="3">
    <source>
        <dbReference type="ARBA" id="ARBA00022516"/>
    </source>
</evidence>
<organism evidence="13 14">
    <name type="scientific">Agromyces seonyuensis</name>
    <dbReference type="NCBI Taxonomy" id="2662446"/>
    <lineage>
        <taxon>Bacteria</taxon>
        <taxon>Bacillati</taxon>
        <taxon>Actinomycetota</taxon>
        <taxon>Actinomycetes</taxon>
        <taxon>Micrococcales</taxon>
        <taxon>Microbacteriaceae</taxon>
        <taxon>Agromyces</taxon>
    </lineage>
</organism>
<keyword evidence="9" id="KW-0594">Phospholipid biosynthesis</keyword>
<feature type="transmembrane region" description="Helical" evidence="12">
    <location>
        <begin position="119"/>
        <end position="144"/>
    </location>
</feature>
<gene>
    <name evidence="13" type="ORF">GB864_07445</name>
</gene>
<dbReference type="PROSITE" id="PS00379">
    <property type="entry name" value="CDP_ALCOHOL_P_TRANSF"/>
    <property type="match status" value="1"/>
</dbReference>
<keyword evidence="10" id="KW-1208">Phospholipid metabolism</keyword>
<comment type="subcellular location">
    <subcellularLocation>
        <location evidence="1">Membrane</location>
        <topology evidence="1">Multi-pass membrane protein</topology>
    </subcellularLocation>
</comment>
<dbReference type="Proteomes" id="UP000438182">
    <property type="component" value="Unassembled WGS sequence"/>
</dbReference>
<keyword evidence="3" id="KW-0444">Lipid biosynthesis</keyword>
<evidence type="ECO:0000256" key="10">
    <source>
        <dbReference type="ARBA" id="ARBA00023264"/>
    </source>
</evidence>
<dbReference type="Pfam" id="PF01066">
    <property type="entry name" value="CDP-OH_P_transf"/>
    <property type="match status" value="1"/>
</dbReference>
<evidence type="ECO:0000256" key="11">
    <source>
        <dbReference type="RuleBase" id="RU003750"/>
    </source>
</evidence>
<accession>A0A6I4NYV6</accession>
<keyword evidence="8 12" id="KW-0472">Membrane</keyword>
<evidence type="ECO:0000256" key="7">
    <source>
        <dbReference type="ARBA" id="ARBA00023098"/>
    </source>
</evidence>
<dbReference type="PANTHER" id="PTHR14269:SF62">
    <property type="entry name" value="CDP-DIACYLGLYCEROL--GLYCEROL-3-PHOSPHATE 3-PHOSPHATIDYLTRANSFERASE 1, CHLOROPLASTIC"/>
    <property type="match status" value="1"/>
</dbReference>
<dbReference type="InterPro" id="IPR050324">
    <property type="entry name" value="CDP-alcohol_PTase-I"/>
</dbReference>
<protein>
    <submittedName>
        <fullName evidence="13">CDP-alcohol phosphatidyltransferase family protein</fullName>
    </submittedName>
</protein>
<reference evidence="13 14" key="1">
    <citation type="submission" date="2019-12" db="EMBL/GenBank/DDBJ databases">
        <authorList>
            <person name="Kim Y.S."/>
        </authorList>
    </citation>
    <scope>NUCLEOTIDE SEQUENCE [LARGE SCALE GENOMIC DNA]</scope>
    <source>
        <strain evidence="13 14">MMS17-SY077</strain>
    </source>
</reference>
<dbReference type="GO" id="GO:0046474">
    <property type="term" value="P:glycerophospholipid biosynthetic process"/>
    <property type="evidence" value="ECO:0007669"/>
    <property type="project" value="TreeGrafter"/>
</dbReference>
<evidence type="ECO:0000256" key="9">
    <source>
        <dbReference type="ARBA" id="ARBA00023209"/>
    </source>
</evidence>
<keyword evidence="6 12" id="KW-1133">Transmembrane helix</keyword>
<dbReference type="InterPro" id="IPR000462">
    <property type="entry name" value="CDP-OH_P_trans"/>
</dbReference>
<keyword evidence="14" id="KW-1185">Reference proteome</keyword>
<feature type="transmembrane region" description="Helical" evidence="12">
    <location>
        <begin position="150"/>
        <end position="171"/>
    </location>
</feature>